<gene>
    <name evidence="3" type="ORF">K2U94_00900</name>
</gene>
<dbReference type="Pfam" id="PF12000">
    <property type="entry name" value="Glyco_trans_4_3"/>
    <property type="match status" value="1"/>
</dbReference>
<protein>
    <submittedName>
        <fullName evidence="3">Glycosyltransferase</fullName>
        <ecNumber evidence="3">2.4.-.-</ecNumber>
    </submittedName>
</protein>
<dbReference type="EC" id="2.4.-.-" evidence="3"/>
<dbReference type="Proteomes" id="UP001139104">
    <property type="component" value="Unassembled WGS sequence"/>
</dbReference>
<evidence type="ECO:0000313" key="4">
    <source>
        <dbReference type="Proteomes" id="UP001139104"/>
    </source>
</evidence>
<feature type="domain" description="Glycosyl transferase family 1" evidence="1">
    <location>
        <begin position="210"/>
        <end position="380"/>
    </location>
</feature>
<evidence type="ECO:0000259" key="2">
    <source>
        <dbReference type="Pfam" id="PF12000"/>
    </source>
</evidence>
<name>A0ABS9Z102_9HYPH</name>
<dbReference type="PANTHER" id="PTHR12526">
    <property type="entry name" value="GLYCOSYLTRANSFERASE"/>
    <property type="match status" value="1"/>
</dbReference>
<organism evidence="3 4">
    <name type="scientific">Candidatus Rhodoblastus alkanivorans</name>
    <dbReference type="NCBI Taxonomy" id="2954117"/>
    <lineage>
        <taxon>Bacteria</taxon>
        <taxon>Pseudomonadati</taxon>
        <taxon>Pseudomonadota</taxon>
        <taxon>Alphaproteobacteria</taxon>
        <taxon>Hyphomicrobiales</taxon>
        <taxon>Rhodoblastaceae</taxon>
        <taxon>Rhodoblastus</taxon>
    </lineage>
</organism>
<keyword evidence="4" id="KW-1185">Reference proteome</keyword>
<dbReference type="GO" id="GO:0016757">
    <property type="term" value="F:glycosyltransferase activity"/>
    <property type="evidence" value="ECO:0007669"/>
    <property type="project" value="UniProtKB-KW"/>
</dbReference>
<feature type="domain" description="Glycosyl transferase family 4" evidence="2">
    <location>
        <begin position="26"/>
        <end position="189"/>
    </location>
</feature>
<dbReference type="Gene3D" id="3.40.50.2000">
    <property type="entry name" value="Glycogen Phosphorylase B"/>
    <property type="match status" value="1"/>
</dbReference>
<dbReference type="SUPFAM" id="SSF53756">
    <property type="entry name" value="UDP-Glycosyltransferase/glycogen phosphorylase"/>
    <property type="match status" value="1"/>
</dbReference>
<dbReference type="RefSeq" id="WP_243065412.1">
    <property type="nucleotide sequence ID" value="NZ_JAIVFK010000011.1"/>
</dbReference>
<evidence type="ECO:0000259" key="1">
    <source>
        <dbReference type="Pfam" id="PF00534"/>
    </source>
</evidence>
<sequence length="420" mass="46485">MNILFLHNNFPAQFQNLAQELASNPSHRVVAIGSETAQPVPNVDLLRYRTPGYDVSPTHPFARRFDAECRRATAVLYALSELRASGFAPDLIVGHCGWGETLPLRSVFPRARIGIYCEYYYRPEGQDVHFDAEGPQLGVDGVIALHCKNASTLLSLAEADFGLSPTEWQKQTYPAEYQAKIHVVHEGVDEVRLSPDEEARFLLPNGELLDRGKEIVTFVARNLEPMRGYHIFMRALPRILDARPEAQVVIVGGDGVSYGPSPPEGKSWKSIYLDEVAGRLDLSRVHFLPYLPYDEYVRLLQVSRTHVYLTFPFVLSWSLIEAMALGCVIVASDTAPVREAITHEINGLLTSFHDPDALADQVARVLSDPVAFVQLGRAARATALGRYARSACIAEAMERLGLERPEKGAAGGPEALRKVV</sequence>
<reference evidence="3" key="1">
    <citation type="journal article" date="2022" name="ISME J.">
        <title>Identification of active gaseous-alkane degraders at natural gas seeps.</title>
        <authorList>
            <person name="Farhan Ul Haque M."/>
            <person name="Hernandez M."/>
            <person name="Crombie A.T."/>
            <person name="Murrell J.C."/>
        </authorList>
    </citation>
    <scope>NUCLEOTIDE SEQUENCE</scope>
    <source>
        <strain evidence="3">PC2</strain>
    </source>
</reference>
<accession>A0ABS9Z102</accession>
<dbReference type="InterPro" id="IPR022623">
    <property type="entry name" value="Glyco_trans_4"/>
</dbReference>
<keyword evidence="3" id="KW-0328">Glycosyltransferase</keyword>
<dbReference type="PANTHER" id="PTHR12526:SF635">
    <property type="entry name" value="GLYCOSYL TRANSFERASE GROUP 1"/>
    <property type="match status" value="1"/>
</dbReference>
<proteinExistence type="predicted"/>
<evidence type="ECO:0000313" key="3">
    <source>
        <dbReference type="EMBL" id="MCI4681339.1"/>
    </source>
</evidence>
<dbReference type="InterPro" id="IPR001296">
    <property type="entry name" value="Glyco_trans_1"/>
</dbReference>
<dbReference type="Pfam" id="PF00534">
    <property type="entry name" value="Glycos_transf_1"/>
    <property type="match status" value="1"/>
</dbReference>
<dbReference type="EMBL" id="JAIVFP010000001">
    <property type="protein sequence ID" value="MCI4681339.1"/>
    <property type="molecule type" value="Genomic_DNA"/>
</dbReference>
<keyword evidence="3" id="KW-0808">Transferase</keyword>
<comment type="caution">
    <text evidence="3">The sequence shown here is derived from an EMBL/GenBank/DDBJ whole genome shotgun (WGS) entry which is preliminary data.</text>
</comment>